<dbReference type="PANTHER" id="PTHR44196">
    <property type="entry name" value="DEHYDROGENASE/REDUCTASE SDR FAMILY MEMBER 7B"/>
    <property type="match status" value="1"/>
</dbReference>
<dbReference type="EMBL" id="JAGGKG010000004">
    <property type="protein sequence ID" value="MBP1904524.1"/>
    <property type="molecule type" value="Genomic_DNA"/>
</dbReference>
<keyword evidence="3" id="KW-0472">Membrane</keyword>
<feature type="transmembrane region" description="Helical" evidence="3">
    <location>
        <begin position="337"/>
        <end position="356"/>
    </location>
</feature>
<evidence type="ECO:0000256" key="1">
    <source>
        <dbReference type="ARBA" id="ARBA00006484"/>
    </source>
</evidence>
<comment type="caution">
    <text evidence="4">The sequence shown here is derived from an EMBL/GenBank/DDBJ whole genome shotgun (WGS) entry which is preliminary data.</text>
</comment>
<gene>
    <name evidence="4" type="ORF">J2Z32_001147</name>
</gene>
<comment type="similarity">
    <text evidence="1">Belongs to the short-chain dehydrogenases/reductases (SDR) family.</text>
</comment>
<dbReference type="SUPFAM" id="SSF51735">
    <property type="entry name" value="NAD(P)-binding Rossmann-fold domains"/>
    <property type="match status" value="1"/>
</dbReference>
<evidence type="ECO:0000256" key="2">
    <source>
        <dbReference type="ARBA" id="ARBA00023002"/>
    </source>
</evidence>
<reference evidence="4 5" key="1">
    <citation type="submission" date="2021-03" db="EMBL/GenBank/DDBJ databases">
        <title>Genomic Encyclopedia of Type Strains, Phase IV (KMG-IV): sequencing the most valuable type-strain genomes for metagenomic binning, comparative biology and taxonomic classification.</title>
        <authorList>
            <person name="Goeker M."/>
        </authorList>
    </citation>
    <scope>NUCLEOTIDE SEQUENCE [LARGE SCALE GENOMIC DNA]</scope>
    <source>
        <strain evidence="4 5">DSM 14349</strain>
    </source>
</reference>
<keyword evidence="2" id="KW-0560">Oxidoreductase</keyword>
<evidence type="ECO:0000313" key="5">
    <source>
        <dbReference type="Proteomes" id="UP001519272"/>
    </source>
</evidence>
<keyword evidence="5" id="KW-1185">Reference proteome</keyword>
<dbReference type="Proteomes" id="UP001519272">
    <property type="component" value="Unassembled WGS sequence"/>
</dbReference>
<dbReference type="Gene3D" id="3.40.50.720">
    <property type="entry name" value="NAD(P)-binding Rossmann-like Domain"/>
    <property type="match status" value="1"/>
</dbReference>
<dbReference type="RefSeq" id="WP_210088206.1">
    <property type="nucleotide sequence ID" value="NZ_JAGGKG010000004.1"/>
</dbReference>
<dbReference type="PRINTS" id="PR00081">
    <property type="entry name" value="GDHRDH"/>
</dbReference>
<organism evidence="4 5">
    <name type="scientific">Paenibacillus turicensis</name>
    <dbReference type="NCBI Taxonomy" id="160487"/>
    <lineage>
        <taxon>Bacteria</taxon>
        <taxon>Bacillati</taxon>
        <taxon>Bacillota</taxon>
        <taxon>Bacilli</taxon>
        <taxon>Bacillales</taxon>
        <taxon>Paenibacillaceae</taxon>
        <taxon>Paenibacillus</taxon>
    </lineage>
</organism>
<evidence type="ECO:0000256" key="3">
    <source>
        <dbReference type="SAM" id="Phobius"/>
    </source>
</evidence>
<dbReference type="NCBIfam" id="NF033684">
    <property type="entry name" value="suffix_2_RND"/>
    <property type="match status" value="1"/>
</dbReference>
<sequence>MSKNLEGKTVVILGATGGLGSGFAKIFSEKGTRLFLVGRNEETLNDLKANLNGDITIATSNLTDLSTLEQLSNKITEWSSEVDLIINAAGYDVRKSLEDHSADEIQKLIEINLLGTILITKALLKNLKDEKGNTIIHIGGFSDGRMAFPYYSVDVATRSGVFSFIESVNRELEIEGKDIRVTYFCPSPADTAAERPFHNLWRKMGIKIVPVEEVAQELIRTYEKKTNVGIMGGITTRVFAKLNSIMPRLADFIVMKKYGKMLKEYLYSSHESNKLIESIKLNKLSHRENDDELKVKTPSQVMNKIALVLVILSFLLYGLAILVPFTSLSLAYKTTLVPAFIIVGEIVWWIGIAIVGKQVVTKYRKYLNPCSWFGCNSNKSF</sequence>
<accession>A0ABS4FPL2</accession>
<dbReference type="Pfam" id="PF00106">
    <property type="entry name" value="adh_short"/>
    <property type="match status" value="1"/>
</dbReference>
<dbReference type="CDD" id="cd05233">
    <property type="entry name" value="SDR_c"/>
    <property type="match status" value="1"/>
</dbReference>
<dbReference type="InterPro" id="IPR047961">
    <property type="entry name" value="Transp_suffix-like"/>
</dbReference>
<protein>
    <submittedName>
        <fullName evidence="4">Short-subunit dehydrogenase</fullName>
    </submittedName>
</protein>
<proteinExistence type="inferred from homology"/>
<evidence type="ECO:0000313" key="4">
    <source>
        <dbReference type="EMBL" id="MBP1904524.1"/>
    </source>
</evidence>
<dbReference type="InterPro" id="IPR002347">
    <property type="entry name" value="SDR_fam"/>
</dbReference>
<keyword evidence="3" id="KW-1133">Transmembrane helix</keyword>
<dbReference type="PANTHER" id="PTHR44196:SF1">
    <property type="entry name" value="DEHYDROGENASE_REDUCTASE SDR FAMILY MEMBER 7B"/>
    <property type="match status" value="1"/>
</dbReference>
<feature type="transmembrane region" description="Helical" evidence="3">
    <location>
        <begin position="305"/>
        <end position="325"/>
    </location>
</feature>
<keyword evidence="3" id="KW-0812">Transmembrane</keyword>
<dbReference type="InterPro" id="IPR036291">
    <property type="entry name" value="NAD(P)-bd_dom_sf"/>
</dbReference>
<name>A0ABS4FPL2_9BACL</name>